<evidence type="ECO:0000313" key="3">
    <source>
        <dbReference type="Proteomes" id="UP000664601"/>
    </source>
</evidence>
<reference evidence="2 3" key="1">
    <citation type="submission" date="2021-03" db="EMBL/GenBank/DDBJ databases">
        <title>Enterococcal diversity collection.</title>
        <authorList>
            <person name="Gilmore M.S."/>
            <person name="Schwartzman J."/>
            <person name="Van Tyne D."/>
            <person name="Martin M."/>
            <person name="Earl A.M."/>
            <person name="Manson A.L."/>
            <person name="Straub T."/>
            <person name="Salamzade R."/>
            <person name="Saavedra J."/>
            <person name="Lebreton F."/>
            <person name="Prichula J."/>
            <person name="Schaufler K."/>
            <person name="Gaca A."/>
            <person name="Sgardioli B."/>
            <person name="Wagenaar J."/>
            <person name="Strong T."/>
        </authorList>
    </citation>
    <scope>NUCLEOTIDE SEQUENCE [LARGE SCALE GENOMIC DNA]</scope>
    <source>
        <strain evidence="2 3">669A</strain>
    </source>
</reference>
<feature type="transmembrane region" description="Helical" evidence="1">
    <location>
        <begin position="60"/>
        <end position="81"/>
    </location>
</feature>
<sequence>MIVKKEGSAMTTIDYLAIWSILIGTLIVGIQLIRGKWLMLIAGYNTIGEANRAKVNGRNLGKLVGVYLFFVDLVVLLPIIGIIPENYVGRLIVPATLFVLIFSNVSKLFKR</sequence>
<keyword evidence="3" id="KW-1185">Reference proteome</keyword>
<dbReference type="Pfam" id="PF12650">
    <property type="entry name" value="DUF3784"/>
    <property type="match status" value="1"/>
</dbReference>
<comment type="caution">
    <text evidence="2">The sequence shown here is derived from an EMBL/GenBank/DDBJ whole genome shotgun (WGS) entry which is preliminary data.</text>
</comment>
<name>A0ABS3LI48_9ENTE</name>
<evidence type="ECO:0000313" key="2">
    <source>
        <dbReference type="EMBL" id="MBO1308044.1"/>
    </source>
</evidence>
<proteinExistence type="predicted"/>
<keyword evidence="1" id="KW-0472">Membrane</keyword>
<feature type="transmembrane region" description="Helical" evidence="1">
    <location>
        <begin position="15"/>
        <end position="33"/>
    </location>
</feature>
<keyword evidence="1" id="KW-0812">Transmembrane</keyword>
<gene>
    <name evidence="2" type="ORF">JZO70_17850</name>
</gene>
<feature type="transmembrane region" description="Helical" evidence="1">
    <location>
        <begin position="87"/>
        <end position="105"/>
    </location>
</feature>
<accession>A0ABS3LI48</accession>
<dbReference type="Proteomes" id="UP000664601">
    <property type="component" value="Unassembled WGS sequence"/>
</dbReference>
<dbReference type="InterPro" id="IPR017259">
    <property type="entry name" value="UCP037672"/>
</dbReference>
<dbReference type="EMBL" id="JAFREM010000029">
    <property type="protein sequence ID" value="MBO1308044.1"/>
    <property type="molecule type" value="Genomic_DNA"/>
</dbReference>
<keyword evidence="1" id="KW-1133">Transmembrane helix</keyword>
<evidence type="ECO:0000256" key="1">
    <source>
        <dbReference type="SAM" id="Phobius"/>
    </source>
</evidence>
<organism evidence="2 3">
    <name type="scientific">Candidatus Enterococcus moelleringii</name>
    <dbReference type="NCBI Taxonomy" id="2815325"/>
    <lineage>
        <taxon>Bacteria</taxon>
        <taxon>Bacillati</taxon>
        <taxon>Bacillota</taxon>
        <taxon>Bacilli</taxon>
        <taxon>Lactobacillales</taxon>
        <taxon>Enterococcaceae</taxon>
        <taxon>Enterococcus</taxon>
    </lineage>
</organism>
<protein>
    <submittedName>
        <fullName evidence="2">DUF3784 domain-containing protein</fullName>
    </submittedName>
</protein>